<dbReference type="InterPro" id="IPR011008">
    <property type="entry name" value="Dimeric_a/b-barrel"/>
</dbReference>
<dbReference type="RefSeq" id="WP_209974812.1">
    <property type="nucleotide sequence ID" value="NZ_JAGGLB010000017.1"/>
</dbReference>
<dbReference type="InterPro" id="IPR008000">
    <property type="entry name" value="Rham/fucose_mutarotase"/>
</dbReference>
<sequence>MIKQALRVAVLHPDKIEEYERLHNEIPEQIERHMKEAGCKKLHIFRQGTHLWMYVELDESEAVAGRIVDEEMEREWHALTGDCFVNMWQEVPMVYSFISEQQSGHTD</sequence>
<dbReference type="Proteomes" id="UP001519287">
    <property type="component" value="Unassembled WGS sequence"/>
</dbReference>
<dbReference type="EMBL" id="JAGGLB010000017">
    <property type="protein sequence ID" value="MBP1993188.1"/>
    <property type="molecule type" value="Genomic_DNA"/>
</dbReference>
<evidence type="ECO:0000313" key="2">
    <source>
        <dbReference type="Proteomes" id="UP001519287"/>
    </source>
</evidence>
<keyword evidence="2" id="KW-1185">Reference proteome</keyword>
<proteinExistence type="predicted"/>
<gene>
    <name evidence="1" type="ORF">J2Z66_004805</name>
</gene>
<dbReference type="SUPFAM" id="SSF54909">
    <property type="entry name" value="Dimeric alpha+beta barrel"/>
    <property type="match status" value="1"/>
</dbReference>
<organism evidence="1 2">
    <name type="scientific">Paenibacillus eucommiae</name>
    <dbReference type="NCBI Taxonomy" id="1355755"/>
    <lineage>
        <taxon>Bacteria</taxon>
        <taxon>Bacillati</taxon>
        <taxon>Bacillota</taxon>
        <taxon>Bacilli</taxon>
        <taxon>Bacillales</taxon>
        <taxon>Paenibacillaceae</taxon>
        <taxon>Paenibacillus</taxon>
    </lineage>
</organism>
<name>A0ABS4J021_9BACL</name>
<dbReference type="Pfam" id="PF05336">
    <property type="entry name" value="rhaM"/>
    <property type="match status" value="1"/>
</dbReference>
<protein>
    <submittedName>
        <fullName evidence="1">L-rhamnose mutarotase</fullName>
    </submittedName>
</protein>
<reference evidence="1 2" key="1">
    <citation type="submission" date="2021-03" db="EMBL/GenBank/DDBJ databases">
        <title>Genomic Encyclopedia of Type Strains, Phase IV (KMG-IV): sequencing the most valuable type-strain genomes for metagenomic binning, comparative biology and taxonomic classification.</title>
        <authorList>
            <person name="Goeker M."/>
        </authorList>
    </citation>
    <scope>NUCLEOTIDE SEQUENCE [LARGE SCALE GENOMIC DNA]</scope>
    <source>
        <strain evidence="1 2">DSM 26048</strain>
    </source>
</reference>
<comment type="caution">
    <text evidence="1">The sequence shown here is derived from an EMBL/GenBank/DDBJ whole genome shotgun (WGS) entry which is preliminary data.</text>
</comment>
<dbReference type="Gene3D" id="3.30.70.100">
    <property type="match status" value="1"/>
</dbReference>
<evidence type="ECO:0000313" key="1">
    <source>
        <dbReference type="EMBL" id="MBP1993188.1"/>
    </source>
</evidence>
<accession>A0ABS4J021</accession>